<organism evidence="2 3">
    <name type="scientific">Gossypium darwinii</name>
    <name type="common">Darwin's cotton</name>
    <name type="synonym">Gossypium barbadense var. darwinii</name>
    <dbReference type="NCBI Taxonomy" id="34276"/>
    <lineage>
        <taxon>Eukaryota</taxon>
        <taxon>Viridiplantae</taxon>
        <taxon>Streptophyta</taxon>
        <taxon>Embryophyta</taxon>
        <taxon>Tracheophyta</taxon>
        <taxon>Spermatophyta</taxon>
        <taxon>Magnoliopsida</taxon>
        <taxon>eudicotyledons</taxon>
        <taxon>Gunneridae</taxon>
        <taxon>Pentapetalae</taxon>
        <taxon>rosids</taxon>
        <taxon>malvids</taxon>
        <taxon>Malvales</taxon>
        <taxon>Malvaceae</taxon>
        <taxon>Malvoideae</taxon>
        <taxon>Gossypium</taxon>
    </lineage>
</organism>
<feature type="coiled-coil region" evidence="1">
    <location>
        <begin position="130"/>
        <end position="164"/>
    </location>
</feature>
<keyword evidence="3" id="KW-1185">Reference proteome</keyword>
<dbReference type="EMBL" id="CM017700">
    <property type="protein sequence ID" value="TYG86908.1"/>
    <property type="molecule type" value="Genomic_DNA"/>
</dbReference>
<name>A0A5D2E174_GOSDA</name>
<dbReference type="AlphaFoldDB" id="A0A5D2E174"/>
<keyword evidence="1" id="KW-0175">Coiled coil</keyword>
<accession>A0A5D2E174</accession>
<dbReference type="Proteomes" id="UP000323506">
    <property type="component" value="Chromosome A13"/>
</dbReference>
<gene>
    <name evidence="2" type="ORF">ES288_A13G170400v1</name>
</gene>
<reference evidence="2 3" key="1">
    <citation type="submission" date="2019-06" db="EMBL/GenBank/DDBJ databases">
        <title>WGS assembly of Gossypium darwinii.</title>
        <authorList>
            <person name="Chen Z.J."/>
            <person name="Sreedasyam A."/>
            <person name="Ando A."/>
            <person name="Song Q."/>
            <person name="De L."/>
            <person name="Hulse-Kemp A."/>
            <person name="Ding M."/>
            <person name="Ye W."/>
            <person name="Kirkbride R."/>
            <person name="Jenkins J."/>
            <person name="Plott C."/>
            <person name="Lovell J."/>
            <person name="Lin Y.-M."/>
            <person name="Vaughn R."/>
            <person name="Liu B."/>
            <person name="Li W."/>
            <person name="Simpson S."/>
            <person name="Scheffler B."/>
            <person name="Saski C."/>
            <person name="Grover C."/>
            <person name="Hu G."/>
            <person name="Conover J."/>
            <person name="Carlson J."/>
            <person name="Shu S."/>
            <person name="Boston L."/>
            <person name="Williams M."/>
            <person name="Peterson D."/>
            <person name="Mcgee K."/>
            <person name="Jones D."/>
            <person name="Wendel J."/>
            <person name="Stelly D."/>
            <person name="Grimwood J."/>
            <person name="Schmutz J."/>
        </authorList>
    </citation>
    <scope>NUCLEOTIDE SEQUENCE [LARGE SCALE GENOMIC DNA]</scope>
    <source>
        <strain evidence="2">1808015.09</strain>
    </source>
</reference>
<evidence type="ECO:0000313" key="2">
    <source>
        <dbReference type="EMBL" id="TYG86908.1"/>
    </source>
</evidence>
<proteinExistence type="predicted"/>
<evidence type="ECO:0000256" key="1">
    <source>
        <dbReference type="SAM" id="Coils"/>
    </source>
</evidence>
<evidence type="ECO:0000313" key="3">
    <source>
        <dbReference type="Proteomes" id="UP000323506"/>
    </source>
</evidence>
<sequence>MGIWDLISWSTDSVKGFWQSSCDHGSTVITKGKEVSVDALQKVNHHGSAAISKGKEVLCTALGKVNHHLSDPETRSKISKVATDIAKNATVEGLKPSLHLTMFAGAYPTYKIVSKSISDDDQKFKSENKSKKQEEALKALQATVSKLEKEVDVLREQAARQAVKTKPRNRVQASEKPEDEMQFHWFILDHF</sequence>
<protein>
    <submittedName>
        <fullName evidence="2">Uncharacterized protein</fullName>
    </submittedName>
</protein>